<comment type="caution">
    <text evidence="1">The sequence shown here is derived from an EMBL/GenBank/DDBJ whole genome shotgun (WGS) entry which is preliminary data.</text>
</comment>
<dbReference type="EMBL" id="CAIJEO010000006">
    <property type="protein sequence ID" value="CAD0094536.1"/>
    <property type="molecule type" value="Genomic_DNA"/>
</dbReference>
<evidence type="ECO:0000313" key="2">
    <source>
        <dbReference type="Proteomes" id="UP000714618"/>
    </source>
</evidence>
<proteinExistence type="predicted"/>
<reference evidence="1" key="1">
    <citation type="submission" date="2020-06" db="EMBL/GenBank/DDBJ databases">
        <authorList>
            <person name="Onetto C."/>
        </authorList>
    </citation>
    <scope>NUCLEOTIDE SEQUENCE</scope>
</reference>
<dbReference type="Proteomes" id="UP000714618">
    <property type="component" value="Unassembled WGS sequence"/>
</dbReference>
<accession>A0A9N8JTS2</accession>
<organism evidence="1 2">
    <name type="scientific">Aureobasidium mustum</name>
    <dbReference type="NCBI Taxonomy" id="2773714"/>
    <lineage>
        <taxon>Eukaryota</taxon>
        <taxon>Fungi</taxon>
        <taxon>Dikarya</taxon>
        <taxon>Ascomycota</taxon>
        <taxon>Pezizomycotina</taxon>
        <taxon>Dothideomycetes</taxon>
        <taxon>Dothideomycetidae</taxon>
        <taxon>Dothideales</taxon>
        <taxon>Saccotheciaceae</taxon>
        <taxon>Aureobasidium</taxon>
    </lineage>
</organism>
<name>A0A9N8JTS2_9PEZI</name>
<gene>
    <name evidence="1" type="ORF">AWRI4233_LOCUS4726</name>
</gene>
<protein>
    <submittedName>
        <fullName evidence="1">Uncharacterized protein</fullName>
    </submittedName>
</protein>
<sequence>MTSFYSLPIELRNAVYDYALQDDHDFFADGVPALFKVCPEITQEIYSYRKTITTISINVDTPGDIEDEDLHRAMITKFKQKQNTKGLVVKFIILQRRSSQRMHDPYASIFETLSDGFTGVNVRLHATMLRLALNVETEVHKEAGQLS</sequence>
<keyword evidence="2" id="KW-1185">Reference proteome</keyword>
<dbReference type="AlphaFoldDB" id="A0A9N8JTS2"/>
<dbReference type="OrthoDB" id="3829661at2759"/>
<evidence type="ECO:0000313" key="1">
    <source>
        <dbReference type="EMBL" id="CAD0094536.1"/>
    </source>
</evidence>